<proteinExistence type="predicted"/>
<organism evidence="6 7">
    <name type="scientific">Segatella copri</name>
    <dbReference type="NCBI Taxonomy" id="165179"/>
    <lineage>
        <taxon>Bacteria</taxon>
        <taxon>Pseudomonadati</taxon>
        <taxon>Bacteroidota</taxon>
        <taxon>Bacteroidia</taxon>
        <taxon>Bacteroidales</taxon>
        <taxon>Prevotellaceae</taxon>
        <taxon>Segatella</taxon>
    </lineage>
</organism>
<keyword evidence="3" id="KW-0804">Transcription</keyword>
<evidence type="ECO:0000259" key="5">
    <source>
        <dbReference type="PROSITE" id="PS01124"/>
    </source>
</evidence>
<feature type="transmembrane region" description="Helical" evidence="4">
    <location>
        <begin position="6"/>
        <end position="28"/>
    </location>
</feature>
<keyword evidence="4" id="KW-0812">Transmembrane</keyword>
<dbReference type="Pfam" id="PF12833">
    <property type="entry name" value="HTH_18"/>
    <property type="match status" value="1"/>
</dbReference>
<keyword evidence="1" id="KW-0805">Transcription regulation</keyword>
<protein>
    <submittedName>
        <fullName evidence="6">AraC family transcriptional regulator</fullName>
    </submittedName>
</protein>
<dbReference type="PANTHER" id="PTHR43280:SF2">
    <property type="entry name" value="HTH-TYPE TRANSCRIPTIONAL REGULATOR EXSA"/>
    <property type="match status" value="1"/>
</dbReference>
<comment type="caution">
    <text evidence="6">The sequence shown here is derived from an EMBL/GenBank/DDBJ whole genome shotgun (WGS) entry which is preliminary data.</text>
</comment>
<evidence type="ECO:0000313" key="7">
    <source>
        <dbReference type="Proteomes" id="UP000442105"/>
    </source>
</evidence>
<accession>A0AA90UGU7</accession>
<dbReference type="PROSITE" id="PS01124">
    <property type="entry name" value="HTH_ARAC_FAMILY_2"/>
    <property type="match status" value="1"/>
</dbReference>
<dbReference type="EMBL" id="VZCW01000309">
    <property type="protein sequence ID" value="MQN13540.1"/>
    <property type="molecule type" value="Genomic_DNA"/>
</dbReference>
<dbReference type="InterPro" id="IPR018060">
    <property type="entry name" value="HTH_AraC"/>
</dbReference>
<dbReference type="GO" id="GO:0003700">
    <property type="term" value="F:DNA-binding transcription factor activity"/>
    <property type="evidence" value="ECO:0007669"/>
    <property type="project" value="InterPro"/>
</dbReference>
<dbReference type="InterPro" id="IPR009057">
    <property type="entry name" value="Homeodomain-like_sf"/>
</dbReference>
<dbReference type="Gene3D" id="1.10.10.60">
    <property type="entry name" value="Homeodomain-like"/>
    <property type="match status" value="2"/>
</dbReference>
<reference evidence="7" key="1">
    <citation type="submission" date="2019-09" db="EMBL/GenBank/DDBJ databases">
        <title>Distinct polysaccharide growth profiles of human intestinal Prevotella copri isolates.</title>
        <authorList>
            <person name="Fehlner-Peach H."/>
            <person name="Magnabosco C."/>
            <person name="Raghavan V."/>
            <person name="Scher J.U."/>
            <person name="Tett A."/>
            <person name="Cox L.M."/>
            <person name="Gottsegen C."/>
            <person name="Watters A."/>
            <person name="Wiltshire- Gordon J.D."/>
            <person name="Segata N."/>
            <person name="Bonneau R."/>
            <person name="Littman D.R."/>
        </authorList>
    </citation>
    <scope>NUCLEOTIDE SEQUENCE [LARGE SCALE GENOMIC DNA]</scope>
    <source>
        <strain evidence="7">iAQ1179</strain>
    </source>
</reference>
<dbReference type="PANTHER" id="PTHR43280">
    <property type="entry name" value="ARAC-FAMILY TRANSCRIPTIONAL REGULATOR"/>
    <property type="match status" value="1"/>
</dbReference>
<name>A0AA90UGU7_9BACT</name>
<dbReference type="AlphaFoldDB" id="A0AA90UGU7"/>
<evidence type="ECO:0000256" key="1">
    <source>
        <dbReference type="ARBA" id="ARBA00023015"/>
    </source>
</evidence>
<gene>
    <name evidence="6" type="ORF">F7D95_12190</name>
</gene>
<keyword evidence="4" id="KW-0472">Membrane</keyword>
<dbReference type="SUPFAM" id="SSF46689">
    <property type="entry name" value="Homeodomain-like"/>
    <property type="match status" value="1"/>
</dbReference>
<evidence type="ECO:0000256" key="3">
    <source>
        <dbReference type="ARBA" id="ARBA00023163"/>
    </source>
</evidence>
<evidence type="ECO:0000256" key="2">
    <source>
        <dbReference type="ARBA" id="ARBA00023125"/>
    </source>
</evidence>
<evidence type="ECO:0000313" key="6">
    <source>
        <dbReference type="EMBL" id="MQN13540.1"/>
    </source>
</evidence>
<keyword evidence="2" id="KW-0238">DNA-binding</keyword>
<dbReference type="Proteomes" id="UP000442105">
    <property type="component" value="Unassembled WGS sequence"/>
</dbReference>
<keyword evidence="4" id="KW-1133">Transmembrane helix</keyword>
<dbReference type="GO" id="GO:0043565">
    <property type="term" value="F:sequence-specific DNA binding"/>
    <property type="evidence" value="ECO:0007669"/>
    <property type="project" value="InterPro"/>
</dbReference>
<dbReference type="SMART" id="SM00342">
    <property type="entry name" value="HTH_ARAC"/>
    <property type="match status" value="1"/>
</dbReference>
<sequence length="216" mass="24352">MQLFSSYHILSWAIVSIALIALMGFYVASLRSTVRRQASIIRSMQRQLQNLLASSPVDDGASFRKRSSNGMQIGDVADQALHVLDAEQELFVKTTLYMKEHAPFINPDLRIDDLAKALCTNRTTLANCIKKYTSGDLTLLQYINHFRIDYAVQLLADPKNKQTISQIAEAAGYRSRSVFNRQFALIYHCSPSVFRENSLCQAEGEIPSDLENTLEK</sequence>
<evidence type="ECO:0000256" key="4">
    <source>
        <dbReference type="SAM" id="Phobius"/>
    </source>
</evidence>
<feature type="domain" description="HTH araC/xylS-type" evidence="5">
    <location>
        <begin position="92"/>
        <end position="197"/>
    </location>
</feature>